<feature type="transmembrane region" description="Helical" evidence="1">
    <location>
        <begin position="32"/>
        <end position="53"/>
    </location>
</feature>
<dbReference type="EMBL" id="GISG01154705">
    <property type="protein sequence ID" value="MBA4648212.1"/>
    <property type="molecule type" value="Transcribed_RNA"/>
</dbReference>
<accession>A0A7C8ZP74</accession>
<sequence length="104" mass="12006">MRFNEIVYVYFLPLFSISISNGQQLINILALFFSAMCMMSFISIIVLSFHMPYSSTTYIMQFFNLINETQIIRKENVDLLSVKNNVNSKSGSYIINVLLKFLLG</sequence>
<evidence type="ECO:0000313" key="2">
    <source>
        <dbReference type="EMBL" id="MBA4648212.1"/>
    </source>
</evidence>
<dbReference type="EMBL" id="GISG01154704">
    <property type="protein sequence ID" value="MBA4648211.1"/>
    <property type="molecule type" value="Transcribed_RNA"/>
</dbReference>
<proteinExistence type="predicted"/>
<reference evidence="2" key="1">
    <citation type="journal article" date="2013" name="J. Plant Res.">
        <title>Effect of fungi and light on seed germination of three Opuntia species from semiarid lands of central Mexico.</title>
        <authorList>
            <person name="Delgado-Sanchez P."/>
            <person name="Jimenez-Bremont J.F."/>
            <person name="Guerrero-Gonzalez Mde L."/>
            <person name="Flores J."/>
        </authorList>
    </citation>
    <scope>NUCLEOTIDE SEQUENCE</scope>
    <source>
        <tissue evidence="2">Cladode</tissue>
    </source>
</reference>
<keyword evidence="1" id="KW-1133">Transmembrane helix</keyword>
<reference evidence="2" key="2">
    <citation type="submission" date="2020-07" db="EMBL/GenBank/DDBJ databases">
        <authorList>
            <person name="Vera ALvarez R."/>
            <person name="Arias-Moreno D.M."/>
            <person name="Jimenez-Jacinto V."/>
            <person name="Jimenez-Bremont J.F."/>
            <person name="Swaminathan K."/>
            <person name="Moose S.P."/>
            <person name="Guerrero-Gonzalez M.L."/>
            <person name="Marino-Ramirez L."/>
            <person name="Landsman D."/>
            <person name="Rodriguez-Kessler M."/>
            <person name="Delgado-Sanchez P."/>
        </authorList>
    </citation>
    <scope>NUCLEOTIDE SEQUENCE</scope>
    <source>
        <tissue evidence="2">Cladode</tissue>
    </source>
</reference>
<evidence type="ECO:0000256" key="1">
    <source>
        <dbReference type="SAM" id="Phobius"/>
    </source>
</evidence>
<protein>
    <submittedName>
        <fullName evidence="2">Uncharacterized protein</fullName>
    </submittedName>
</protein>
<organism evidence="2">
    <name type="scientific">Opuntia streptacantha</name>
    <name type="common">Prickly pear cactus</name>
    <name type="synonym">Opuntia cardona</name>
    <dbReference type="NCBI Taxonomy" id="393608"/>
    <lineage>
        <taxon>Eukaryota</taxon>
        <taxon>Viridiplantae</taxon>
        <taxon>Streptophyta</taxon>
        <taxon>Embryophyta</taxon>
        <taxon>Tracheophyta</taxon>
        <taxon>Spermatophyta</taxon>
        <taxon>Magnoliopsida</taxon>
        <taxon>eudicotyledons</taxon>
        <taxon>Gunneridae</taxon>
        <taxon>Pentapetalae</taxon>
        <taxon>Caryophyllales</taxon>
        <taxon>Cactineae</taxon>
        <taxon>Cactaceae</taxon>
        <taxon>Opuntioideae</taxon>
        <taxon>Opuntia</taxon>
    </lineage>
</organism>
<keyword evidence="1" id="KW-0812">Transmembrane</keyword>
<dbReference type="AlphaFoldDB" id="A0A7C8ZP74"/>
<keyword evidence="1" id="KW-0472">Membrane</keyword>
<name>A0A7C8ZP74_OPUST</name>